<accession>A0AAE0M7J8</accession>
<feature type="compositionally biased region" description="Basic residues" evidence="1">
    <location>
        <begin position="45"/>
        <end position="62"/>
    </location>
</feature>
<evidence type="ECO:0000313" key="2">
    <source>
        <dbReference type="EMBL" id="KAK3320839.1"/>
    </source>
</evidence>
<protein>
    <submittedName>
        <fullName evidence="2">Uncharacterized protein</fullName>
    </submittedName>
</protein>
<feature type="compositionally biased region" description="Pro residues" evidence="1">
    <location>
        <begin position="65"/>
        <end position="76"/>
    </location>
</feature>
<dbReference type="Proteomes" id="UP001286456">
    <property type="component" value="Unassembled WGS sequence"/>
</dbReference>
<name>A0AAE0M7J8_9PEZI</name>
<proteinExistence type="predicted"/>
<feature type="region of interest" description="Disordered" evidence="1">
    <location>
        <begin position="25"/>
        <end position="81"/>
    </location>
</feature>
<reference evidence="2" key="1">
    <citation type="journal article" date="2023" name="Mol. Phylogenet. Evol.">
        <title>Genome-scale phylogeny and comparative genomics of the fungal order Sordariales.</title>
        <authorList>
            <person name="Hensen N."/>
            <person name="Bonometti L."/>
            <person name="Westerberg I."/>
            <person name="Brannstrom I.O."/>
            <person name="Guillou S."/>
            <person name="Cros-Aarteil S."/>
            <person name="Calhoun S."/>
            <person name="Haridas S."/>
            <person name="Kuo A."/>
            <person name="Mondo S."/>
            <person name="Pangilinan J."/>
            <person name="Riley R."/>
            <person name="LaButti K."/>
            <person name="Andreopoulos B."/>
            <person name="Lipzen A."/>
            <person name="Chen C."/>
            <person name="Yan M."/>
            <person name="Daum C."/>
            <person name="Ng V."/>
            <person name="Clum A."/>
            <person name="Steindorff A."/>
            <person name="Ohm R.A."/>
            <person name="Martin F."/>
            <person name="Silar P."/>
            <person name="Natvig D.O."/>
            <person name="Lalanne C."/>
            <person name="Gautier V."/>
            <person name="Ament-Velasquez S.L."/>
            <person name="Kruys A."/>
            <person name="Hutchinson M.I."/>
            <person name="Powell A.J."/>
            <person name="Barry K."/>
            <person name="Miller A.N."/>
            <person name="Grigoriev I.V."/>
            <person name="Debuchy R."/>
            <person name="Gladieux P."/>
            <person name="Hiltunen Thoren M."/>
            <person name="Johannesson H."/>
        </authorList>
    </citation>
    <scope>NUCLEOTIDE SEQUENCE</scope>
    <source>
        <strain evidence="2">SMH4131-1</strain>
    </source>
</reference>
<dbReference type="EMBL" id="JAUEPO010000005">
    <property type="protein sequence ID" value="KAK3320839.1"/>
    <property type="molecule type" value="Genomic_DNA"/>
</dbReference>
<feature type="region of interest" description="Disordered" evidence="1">
    <location>
        <begin position="98"/>
        <end position="166"/>
    </location>
</feature>
<evidence type="ECO:0000313" key="3">
    <source>
        <dbReference type="Proteomes" id="UP001286456"/>
    </source>
</evidence>
<organism evidence="2 3">
    <name type="scientific">Cercophora scortea</name>
    <dbReference type="NCBI Taxonomy" id="314031"/>
    <lineage>
        <taxon>Eukaryota</taxon>
        <taxon>Fungi</taxon>
        <taxon>Dikarya</taxon>
        <taxon>Ascomycota</taxon>
        <taxon>Pezizomycotina</taxon>
        <taxon>Sordariomycetes</taxon>
        <taxon>Sordariomycetidae</taxon>
        <taxon>Sordariales</taxon>
        <taxon>Lasiosphaeriaceae</taxon>
        <taxon>Cercophora</taxon>
    </lineage>
</organism>
<keyword evidence="3" id="KW-1185">Reference proteome</keyword>
<feature type="compositionally biased region" description="Basic and acidic residues" evidence="1">
    <location>
        <begin position="33"/>
        <end position="44"/>
    </location>
</feature>
<comment type="caution">
    <text evidence="2">The sequence shown here is derived from an EMBL/GenBank/DDBJ whole genome shotgun (WGS) entry which is preliminary data.</text>
</comment>
<feature type="compositionally biased region" description="Basic residues" evidence="1">
    <location>
        <begin position="98"/>
        <end position="128"/>
    </location>
</feature>
<sequence length="232" mass="26651">MTSGFFFLKNNCPFNGPLTRYDRSGAATPGCGQHEKEQAAERDPKRKPRSRVHYLRVIKKQNPKPQNPSPRNPPPLECLQGPSSALLEQIRDHPFHKYKHPQAHVHHKNVQVRRNTRPNKNKKTHKPRERSAPADLGPKRHERSPLSQFRSRPTRLAGPRRLNPRGCVTGLANRSQVSNHSVRKAAIINRNFRHSRPLLATNELLNPSPLFFFTVDQHGYRCRRQDAASTHI</sequence>
<reference evidence="2" key="2">
    <citation type="submission" date="2023-06" db="EMBL/GenBank/DDBJ databases">
        <authorList>
            <consortium name="Lawrence Berkeley National Laboratory"/>
            <person name="Haridas S."/>
            <person name="Hensen N."/>
            <person name="Bonometti L."/>
            <person name="Westerberg I."/>
            <person name="Brannstrom I.O."/>
            <person name="Guillou S."/>
            <person name="Cros-Aarteil S."/>
            <person name="Calhoun S."/>
            <person name="Kuo A."/>
            <person name="Mondo S."/>
            <person name="Pangilinan J."/>
            <person name="Riley R."/>
            <person name="Labutti K."/>
            <person name="Andreopoulos B."/>
            <person name="Lipzen A."/>
            <person name="Chen C."/>
            <person name="Yanf M."/>
            <person name="Daum C."/>
            <person name="Ng V."/>
            <person name="Clum A."/>
            <person name="Steindorff A."/>
            <person name="Ohm R."/>
            <person name="Martin F."/>
            <person name="Silar P."/>
            <person name="Natvig D."/>
            <person name="Lalanne C."/>
            <person name="Gautier V."/>
            <person name="Ament-Velasquez S.L."/>
            <person name="Kruys A."/>
            <person name="Hutchinson M.I."/>
            <person name="Powell A.J."/>
            <person name="Barry K."/>
            <person name="Miller A.N."/>
            <person name="Grigoriev I.V."/>
            <person name="Debuchy R."/>
            <person name="Gladieux P."/>
            <person name="Thoren M.H."/>
            <person name="Johannesson H."/>
        </authorList>
    </citation>
    <scope>NUCLEOTIDE SEQUENCE</scope>
    <source>
        <strain evidence="2">SMH4131-1</strain>
    </source>
</reference>
<evidence type="ECO:0000256" key="1">
    <source>
        <dbReference type="SAM" id="MobiDB-lite"/>
    </source>
</evidence>
<gene>
    <name evidence="2" type="ORF">B0T19DRAFT_430663</name>
</gene>
<dbReference type="AlphaFoldDB" id="A0AAE0M7J8"/>